<proteinExistence type="predicted"/>
<reference evidence="1 2" key="1">
    <citation type="submission" date="2016-10" db="EMBL/GenBank/DDBJ databases">
        <authorList>
            <person name="de Groot N.N."/>
        </authorList>
    </citation>
    <scope>NUCLEOTIDE SEQUENCE [LARGE SCALE GENOMIC DNA]</scope>
    <source>
        <strain evidence="1 2">DSM 16957</strain>
    </source>
</reference>
<name>A0A1G7ALA0_9GAMM</name>
<evidence type="ECO:0000313" key="2">
    <source>
        <dbReference type="Proteomes" id="UP000199603"/>
    </source>
</evidence>
<keyword evidence="2" id="KW-1185">Reference proteome</keyword>
<evidence type="ECO:0000313" key="1">
    <source>
        <dbReference type="EMBL" id="SDE15247.1"/>
    </source>
</evidence>
<dbReference type="Proteomes" id="UP000199603">
    <property type="component" value="Unassembled WGS sequence"/>
</dbReference>
<accession>A0A1G7ALA0</accession>
<protein>
    <submittedName>
        <fullName evidence="1">Uncharacterized protein</fullName>
    </submittedName>
</protein>
<sequence length="227" mass="25985">MAMSELLAYRPPKSAGFGHKSNARDAADAWQETQSFLSLHCIVDAPSIIEVLCWAPSKRTERQIAEQALREARARLGPESGAGAQWFLEPDKLAAALELFFFCEQWPRQQLGPIEVSFLLKLRWREFPDLNKPQSTLGLHFGAQGLFLQPTFVFPFSWDSLDQRAWLEGAAMTAPFRFREEYFKRGVPTKSGGYRSAKIPEGWWKAAEKEVRFNQERGQVHLPPFRK</sequence>
<gene>
    <name evidence="1" type="ORF">SAMN04488509_1331</name>
</gene>
<dbReference type="EMBL" id="FNAG01000033">
    <property type="protein sequence ID" value="SDE15247.1"/>
    <property type="molecule type" value="Genomic_DNA"/>
</dbReference>
<dbReference type="AlphaFoldDB" id="A0A1G7ALA0"/>
<organism evidence="1 2">
    <name type="scientific">Aquimonas voraii</name>
    <dbReference type="NCBI Taxonomy" id="265719"/>
    <lineage>
        <taxon>Bacteria</taxon>
        <taxon>Pseudomonadati</taxon>
        <taxon>Pseudomonadota</taxon>
        <taxon>Gammaproteobacteria</taxon>
        <taxon>Lysobacterales</taxon>
        <taxon>Lysobacteraceae</taxon>
        <taxon>Aquimonas</taxon>
    </lineage>
</organism>